<dbReference type="Proteomes" id="UP001626536">
    <property type="component" value="Plasmid pRX1"/>
</dbReference>
<name>A0ABZ0HWW0_9HYPH</name>
<proteinExistence type="predicted"/>
<accession>A0ABZ0HWW0</accession>
<protein>
    <submittedName>
        <fullName evidence="1">Uncharacterized protein</fullName>
    </submittedName>
</protein>
<gene>
    <name evidence="1" type="ORF">RZS28_18520</name>
</gene>
<organism evidence="1 2">
    <name type="scientific">Methylocapsa polymorpha</name>
    <dbReference type="NCBI Taxonomy" id="3080828"/>
    <lineage>
        <taxon>Bacteria</taxon>
        <taxon>Pseudomonadati</taxon>
        <taxon>Pseudomonadota</taxon>
        <taxon>Alphaproteobacteria</taxon>
        <taxon>Hyphomicrobiales</taxon>
        <taxon>Beijerinckiaceae</taxon>
        <taxon>Methylocapsa</taxon>
    </lineage>
</organism>
<keyword evidence="1" id="KW-0614">Plasmid</keyword>
<dbReference type="RefSeq" id="WP_318655151.1">
    <property type="nucleotide sequence ID" value="NZ_CP136863.1"/>
</dbReference>
<dbReference type="EMBL" id="CP136863">
    <property type="protein sequence ID" value="WOJ91723.1"/>
    <property type="molecule type" value="Genomic_DNA"/>
</dbReference>
<evidence type="ECO:0000313" key="1">
    <source>
        <dbReference type="EMBL" id="WOJ91723.1"/>
    </source>
</evidence>
<reference evidence="1 2" key="1">
    <citation type="submission" date="2023-10" db="EMBL/GenBank/DDBJ databases">
        <title>Novel methanotroph of the genus Methylocapsa from a subarctic wetland.</title>
        <authorList>
            <person name="Belova S.E."/>
            <person name="Oshkin I.Y."/>
            <person name="Miroshnikov K."/>
            <person name="Dedysh S.N."/>
        </authorList>
    </citation>
    <scope>NUCLEOTIDE SEQUENCE [LARGE SCALE GENOMIC DNA]</scope>
    <source>
        <strain evidence="1 2">RX1</strain>
        <plasmid evidence="1 2">pRX1</plasmid>
    </source>
</reference>
<keyword evidence="2" id="KW-1185">Reference proteome</keyword>
<evidence type="ECO:0000313" key="2">
    <source>
        <dbReference type="Proteomes" id="UP001626536"/>
    </source>
</evidence>
<sequence>MDYDALTSAIAFRKAEAQQIQTAIDLVCENAANRHAATHPSGANRSAWSPPAWNRYVAAAVKMERLYGARLRRLYQDIQTLERLASLPHTARAS</sequence>
<geneLocation type="plasmid" evidence="1 2">
    <name>pRX1</name>
</geneLocation>